<gene>
    <name evidence="2" type="ORF">HKI87_02g12920</name>
</gene>
<dbReference type="InterPro" id="IPR026983">
    <property type="entry name" value="DHC"/>
</dbReference>
<dbReference type="GO" id="GO:0045505">
    <property type="term" value="F:dynein intermediate chain binding"/>
    <property type="evidence" value="ECO:0007669"/>
    <property type="project" value="InterPro"/>
</dbReference>
<dbReference type="EMBL" id="CP151502">
    <property type="protein sequence ID" value="WZN59766.1"/>
    <property type="molecule type" value="Genomic_DNA"/>
</dbReference>
<dbReference type="AlphaFoldDB" id="A0AAX4P1H7"/>
<dbReference type="GO" id="GO:0030286">
    <property type="term" value="C:dynein complex"/>
    <property type="evidence" value="ECO:0007669"/>
    <property type="project" value="InterPro"/>
</dbReference>
<dbReference type="InterPro" id="IPR043160">
    <property type="entry name" value="Dynein_C_barrel"/>
</dbReference>
<dbReference type="Proteomes" id="UP001472866">
    <property type="component" value="Chromosome 02"/>
</dbReference>
<keyword evidence="3" id="KW-1185">Reference proteome</keyword>
<name>A0AAX4P1H7_9CHLO</name>
<evidence type="ECO:0000313" key="2">
    <source>
        <dbReference type="EMBL" id="WZN59766.1"/>
    </source>
</evidence>
<proteinExistence type="predicted"/>
<dbReference type="GO" id="GO:0007018">
    <property type="term" value="P:microtubule-based movement"/>
    <property type="evidence" value="ECO:0007669"/>
    <property type="project" value="InterPro"/>
</dbReference>
<dbReference type="InterPro" id="IPR041228">
    <property type="entry name" value="Dynein_C"/>
</dbReference>
<sequence>MFPTELEKIKPTKTYNCPLYKTTDRRGVLSTTGHSTNFVCDIRVPVDCDAAHWTRRGVAMFLALPE</sequence>
<reference evidence="2 3" key="1">
    <citation type="submission" date="2024-03" db="EMBL/GenBank/DDBJ databases">
        <title>Complete genome sequence of the green alga Chloropicon roscoffensis RCC1871.</title>
        <authorList>
            <person name="Lemieux C."/>
            <person name="Pombert J.-F."/>
            <person name="Otis C."/>
            <person name="Turmel M."/>
        </authorList>
    </citation>
    <scope>NUCLEOTIDE SEQUENCE [LARGE SCALE GENOMIC DNA]</scope>
    <source>
        <strain evidence="2 3">RCC1871</strain>
    </source>
</reference>
<dbReference type="Gene3D" id="3.10.490.20">
    <property type="match status" value="1"/>
</dbReference>
<accession>A0AAX4P1H7</accession>
<protein>
    <submittedName>
        <fullName evidence="2">Heavy chain of dynein</fullName>
    </submittedName>
</protein>
<evidence type="ECO:0000313" key="3">
    <source>
        <dbReference type="Proteomes" id="UP001472866"/>
    </source>
</evidence>
<dbReference type="PANTHER" id="PTHR46961">
    <property type="entry name" value="DYNEIN HEAVY CHAIN 1, AXONEMAL-LIKE PROTEIN"/>
    <property type="match status" value="1"/>
</dbReference>
<dbReference type="Pfam" id="PF18199">
    <property type="entry name" value="Dynein_C"/>
    <property type="match status" value="1"/>
</dbReference>
<feature type="domain" description="Dynein heavy chain C-terminal" evidence="1">
    <location>
        <begin position="7"/>
        <end position="62"/>
    </location>
</feature>
<organism evidence="2 3">
    <name type="scientific">Chloropicon roscoffensis</name>
    <dbReference type="NCBI Taxonomy" id="1461544"/>
    <lineage>
        <taxon>Eukaryota</taxon>
        <taxon>Viridiplantae</taxon>
        <taxon>Chlorophyta</taxon>
        <taxon>Chloropicophyceae</taxon>
        <taxon>Chloropicales</taxon>
        <taxon>Chloropicaceae</taxon>
        <taxon>Chloropicon</taxon>
    </lineage>
</organism>
<dbReference type="PANTHER" id="PTHR46961:SF8">
    <property type="entry name" value="DYNEIN AXONEMAL HEAVY CHAIN 7"/>
    <property type="match status" value="1"/>
</dbReference>
<evidence type="ECO:0000259" key="1">
    <source>
        <dbReference type="Pfam" id="PF18199"/>
    </source>
</evidence>
<dbReference type="GO" id="GO:0051959">
    <property type="term" value="F:dynein light intermediate chain binding"/>
    <property type="evidence" value="ECO:0007669"/>
    <property type="project" value="InterPro"/>
</dbReference>